<reference evidence="1" key="1">
    <citation type="submission" date="2021-02" db="EMBL/GenBank/DDBJ databases">
        <authorList>
            <person name="Nowell W R."/>
        </authorList>
    </citation>
    <scope>NUCLEOTIDE SEQUENCE</scope>
</reference>
<sequence length="124" mass="14060">MYETAKNAKANKGTCLQLAIHAWESIEILLYILGVSVPSPAFDRAVDILTDTLSTGVDLLKKYVDTTPIIRTILNRLLFAMVAYTFGWLNKIQTRQGITLPLVEQKNQTTYYPTTQTRFLNLSY</sequence>
<organism evidence="1 2">
    <name type="scientific">Adineta ricciae</name>
    <name type="common">Rotifer</name>
    <dbReference type="NCBI Taxonomy" id="249248"/>
    <lineage>
        <taxon>Eukaryota</taxon>
        <taxon>Metazoa</taxon>
        <taxon>Spiralia</taxon>
        <taxon>Gnathifera</taxon>
        <taxon>Rotifera</taxon>
        <taxon>Eurotatoria</taxon>
        <taxon>Bdelloidea</taxon>
        <taxon>Adinetida</taxon>
        <taxon>Adinetidae</taxon>
        <taxon>Adineta</taxon>
    </lineage>
</organism>
<dbReference type="AlphaFoldDB" id="A0A815GT93"/>
<comment type="caution">
    <text evidence="1">The sequence shown here is derived from an EMBL/GenBank/DDBJ whole genome shotgun (WGS) entry which is preliminary data.</text>
</comment>
<name>A0A815GT93_ADIRI</name>
<dbReference type="EMBL" id="CAJNOJ010000255">
    <property type="protein sequence ID" value="CAF1342661.1"/>
    <property type="molecule type" value="Genomic_DNA"/>
</dbReference>
<evidence type="ECO:0000313" key="1">
    <source>
        <dbReference type="EMBL" id="CAF1342661.1"/>
    </source>
</evidence>
<evidence type="ECO:0000313" key="2">
    <source>
        <dbReference type="Proteomes" id="UP000663852"/>
    </source>
</evidence>
<protein>
    <submittedName>
        <fullName evidence="1">Uncharacterized protein</fullName>
    </submittedName>
</protein>
<gene>
    <name evidence="1" type="ORF">EDS130_LOCUS32828</name>
</gene>
<proteinExistence type="predicted"/>
<accession>A0A815GT93</accession>
<dbReference type="Proteomes" id="UP000663852">
    <property type="component" value="Unassembled WGS sequence"/>
</dbReference>